<proteinExistence type="predicted"/>
<evidence type="ECO:0000259" key="3">
    <source>
        <dbReference type="Pfam" id="PF00501"/>
    </source>
</evidence>
<sequence length="202" mass="22663">HRSLVNFTEIARLKYKLTPHDRILQFASISFDTAAEEIYPSLISGGQIVLRVDEMLNSVAIFLQQCQKFQLTVLDLPTAYWHQLTLELANKQLKLPKSLRLVIIGGEYARSEIVDLWRQNVGTEPQLVNTYGPTEATVVATMFHLSTETDELPIGRAIHNIQTYVLDNHLQPLPIGVPGELHLGKKDAIKVANTIPSKPQTC</sequence>
<reference evidence="4 5" key="1">
    <citation type="submission" date="2016-05" db="EMBL/GenBank/DDBJ databases">
        <title>Single-cell genome of chain-forming Candidatus Thiomargarita nelsonii and comparison to other large sulfur-oxidizing bacteria.</title>
        <authorList>
            <person name="Winkel M."/>
            <person name="Salman V."/>
            <person name="Woyke T."/>
            <person name="Schulz-Vogt H."/>
            <person name="Richter M."/>
            <person name="Flood B."/>
            <person name="Bailey J."/>
            <person name="Amann R."/>
            <person name="Mussmann M."/>
        </authorList>
    </citation>
    <scope>NUCLEOTIDE SEQUENCE [LARGE SCALE GENOMIC DNA]</scope>
    <source>
        <strain evidence="4 5">THI036</strain>
    </source>
</reference>
<dbReference type="PANTHER" id="PTHR44845">
    <property type="entry name" value="CARRIER DOMAIN-CONTAINING PROTEIN"/>
    <property type="match status" value="1"/>
</dbReference>
<dbReference type="InterPro" id="IPR000873">
    <property type="entry name" value="AMP-dep_synth/lig_dom"/>
</dbReference>
<dbReference type="AlphaFoldDB" id="A0A176RZ22"/>
<name>A0A176RZ22_9GAMM</name>
<gene>
    <name evidence="4" type="ORF">THIOM_003333</name>
</gene>
<dbReference type="Pfam" id="PF00501">
    <property type="entry name" value="AMP-binding"/>
    <property type="match status" value="1"/>
</dbReference>
<dbReference type="Proteomes" id="UP000076962">
    <property type="component" value="Unassembled WGS sequence"/>
</dbReference>
<feature type="non-terminal residue" evidence="4">
    <location>
        <position position="202"/>
    </location>
</feature>
<dbReference type="SUPFAM" id="SSF56801">
    <property type="entry name" value="Acetyl-CoA synthetase-like"/>
    <property type="match status" value="1"/>
</dbReference>
<dbReference type="EMBL" id="LUTY01001999">
    <property type="protein sequence ID" value="OAD20928.1"/>
    <property type="molecule type" value="Genomic_DNA"/>
</dbReference>
<evidence type="ECO:0000313" key="4">
    <source>
        <dbReference type="EMBL" id="OAD20928.1"/>
    </source>
</evidence>
<keyword evidence="1" id="KW-0596">Phosphopantetheine</keyword>
<keyword evidence="2" id="KW-0597">Phosphoprotein</keyword>
<evidence type="ECO:0000313" key="5">
    <source>
        <dbReference type="Proteomes" id="UP000076962"/>
    </source>
</evidence>
<feature type="domain" description="AMP-dependent synthetase/ligase" evidence="3">
    <location>
        <begin position="1"/>
        <end position="184"/>
    </location>
</feature>
<dbReference type="Gene3D" id="3.40.50.980">
    <property type="match status" value="1"/>
</dbReference>
<dbReference type="PANTHER" id="PTHR44845:SF7">
    <property type="entry name" value="PLIPASTATIN SYNTHASE SUBUNIT D"/>
    <property type="match status" value="1"/>
</dbReference>
<evidence type="ECO:0000256" key="2">
    <source>
        <dbReference type="ARBA" id="ARBA00022553"/>
    </source>
</evidence>
<accession>A0A176RZ22</accession>
<protein>
    <submittedName>
        <fullName evidence="4">Nonribosomal peptide synthetase adenylation domain protein</fullName>
    </submittedName>
</protein>
<keyword evidence="5" id="KW-1185">Reference proteome</keyword>
<evidence type="ECO:0000256" key="1">
    <source>
        <dbReference type="ARBA" id="ARBA00022450"/>
    </source>
</evidence>
<organism evidence="4 5">
    <name type="scientific">Candidatus Thiomargarita nelsonii</name>
    <dbReference type="NCBI Taxonomy" id="1003181"/>
    <lineage>
        <taxon>Bacteria</taxon>
        <taxon>Pseudomonadati</taxon>
        <taxon>Pseudomonadota</taxon>
        <taxon>Gammaproteobacteria</taxon>
        <taxon>Thiotrichales</taxon>
        <taxon>Thiotrichaceae</taxon>
        <taxon>Thiomargarita</taxon>
    </lineage>
</organism>
<feature type="non-terminal residue" evidence="4">
    <location>
        <position position="1"/>
    </location>
</feature>
<dbReference type="Gene3D" id="2.30.38.10">
    <property type="entry name" value="Luciferase, Domain 3"/>
    <property type="match status" value="1"/>
</dbReference>
<comment type="caution">
    <text evidence="4">The sequence shown here is derived from an EMBL/GenBank/DDBJ whole genome shotgun (WGS) entry which is preliminary data.</text>
</comment>